<dbReference type="SUPFAM" id="SSF49265">
    <property type="entry name" value="Fibronectin type III"/>
    <property type="match status" value="1"/>
</dbReference>
<keyword evidence="3" id="KW-1185">Reference proteome</keyword>
<organism evidence="2 3">
    <name type="scientific">Hornefia butyriciproducens</name>
    <dbReference type="NCBI Taxonomy" id="2652293"/>
    <lineage>
        <taxon>Bacteria</taxon>
        <taxon>Bacillati</taxon>
        <taxon>Bacillota</taxon>
        <taxon>Clostridia</taxon>
        <taxon>Peptostreptococcales</taxon>
        <taxon>Anaerovoracaceae</taxon>
        <taxon>Hornefia</taxon>
    </lineage>
</organism>
<dbReference type="InterPro" id="IPR008964">
    <property type="entry name" value="Invasin/intimin_cell_adhesion"/>
</dbReference>
<dbReference type="Pfam" id="PF02368">
    <property type="entry name" value="Big_2"/>
    <property type="match status" value="1"/>
</dbReference>
<dbReference type="Proteomes" id="UP000474676">
    <property type="component" value="Unassembled WGS sequence"/>
</dbReference>
<gene>
    <name evidence="2" type="ORF">FYJ64_09655</name>
</gene>
<proteinExistence type="predicted"/>
<dbReference type="Gene3D" id="2.60.40.10">
    <property type="entry name" value="Immunoglobulins"/>
    <property type="match status" value="1"/>
</dbReference>
<evidence type="ECO:0000313" key="2">
    <source>
        <dbReference type="EMBL" id="MST52564.1"/>
    </source>
</evidence>
<dbReference type="InterPro" id="IPR036116">
    <property type="entry name" value="FN3_sf"/>
</dbReference>
<reference evidence="2 3" key="1">
    <citation type="submission" date="2019-08" db="EMBL/GenBank/DDBJ databases">
        <title>In-depth cultivation of the pig gut microbiome towards novel bacterial diversity and tailored functional studies.</title>
        <authorList>
            <person name="Wylensek D."/>
            <person name="Hitch T.C.A."/>
            <person name="Clavel T."/>
        </authorList>
    </citation>
    <scope>NUCLEOTIDE SEQUENCE [LARGE SCALE GENOMIC DNA]</scope>
    <source>
        <strain evidence="2 3">WCA-MUC-591-APC-3H</strain>
    </source>
</reference>
<dbReference type="EMBL" id="VUMZ01000010">
    <property type="protein sequence ID" value="MST52564.1"/>
    <property type="molecule type" value="Genomic_DNA"/>
</dbReference>
<dbReference type="InterPro" id="IPR013783">
    <property type="entry name" value="Ig-like_fold"/>
</dbReference>
<name>A0A6L5Y719_9FIRM</name>
<dbReference type="Gene3D" id="2.60.40.1080">
    <property type="match status" value="1"/>
</dbReference>
<evidence type="ECO:0000259" key="1">
    <source>
        <dbReference type="Pfam" id="PF02368"/>
    </source>
</evidence>
<dbReference type="SUPFAM" id="SSF49373">
    <property type="entry name" value="Invasin/intimin cell-adhesion fragments"/>
    <property type="match status" value="1"/>
</dbReference>
<sequence length="1793" mass="197152">MKERRHSMKALKTAGKQAGVAILAVMLVISMLTIMLPQTTYADTAPKQPVASINGQSGTNVSFVYSGKAKKVSWDSGSYENDPSISYTKKGDTTVTDEQPTDVGSYTLRLHFPSDPLGTVTYDAVTVTQDFTITQDTNTVSGLTMADFTYGNTPGKPSASSKYESGAITYTYYEDAACTVPVAISSTTAAGTYYVKATSKGTDNYKSDSATASFKILKKSAVSVPGTVTKDYTGAEITGLTNSDAYTVANAVHMDAGTYDITLTLKSGYTWEDGSTDPKTVKFTINKKKVAVPTVASKEYNGETQKADIADTAEYAVTTNDGGKDGGSYDVVLTLKDTNNHVWANGDTKTTTVKFTITRTENYWIEGLQIQSWRAGETAQEPTAKAKWGTVQYKYYDEDGSAVAKSEVSAAGTYYVEAYVEATDSLKALTSGKVKFQVYDKKTGVVLPTAADKAYTGEKQTSGLKATKDYTIVSDEGGTDAGTYTVTLRLSDPANFTWADGTSEDKEISWKITKAKNSWDTALSTADWTYGDKASSPAAEPHFGAVSEYKYYEKDGNSYTQISRPKNAGTYYVKAFVNGTDNYEALESGYVKFNIERQAVKVPILKSKVYDAKAQTPDIDSELYGLYDYEAMTDAGTYTVKLKLKDSANYRWYGGKGSIATTEFKITRGENEFTKALSIEGWTYGKTPNKPTAETKWGKVEYHYYTNKACTNEIDIDQTTAAGTYYVKAVVPGNDNYAEISDTASFTISKAEVEVPTVASKEYNGEAQKADIRDTAKYTVTTNDGGTEGGSYDVVLTLKDAKNYIWSNGDTETTTIKFTITKAENYWIEGLQIQSWRSGEAAQNPTASAKWGTVLYRFYSEDGSIISQPDGKLPGTYYVEAYVEGSDSYSALTSGKVKFQVYEKKAGIVLPTAADKAYTGEKQTSGLKATKDYTIVSDEGGTDVGTYTVTLRLSDPANFTWADGTSGDKEISWKITKAKNSWDTALSMADWTYGDEASTPAAKPHFGTVSEYNYYKKDSDSYTQISKPENAGTYYVKAFVDGTDNYEALESGYVKFNIERQAVKVPTLKSKVYNAKAQTPDIDSELYGLYDYEAVTDAGTYTVKLKLKDSANYRWYGVPSGSIATTEFKITKGENEFTKALSIEGWAYGKTPNEPSAEAKWGKVEYHYYTNKACTNEIDIDEETGAGTYYVKAVVPGNGNYDEISTSVSFKIAKAKVEIPTLKDLTYTGKAQKADIPKSPYYNEVSSKNVEHVNVGTYTVYIELTETDNFTWADGTLTKQHELEYKIVQAKNEWTEELKATNKDCDGDPAEVTAKAKFGDVEYTYYDSDLKKLDSAPTRPGKYFVEASVAGTDNYTGLKSDKVSFRITQADNEWTGELKAESKDYDGDPAEVSAAAKYGTVTYKYYDTDMNELDQAPTKPGAYYVKAIVEETDNYKGLESKTVKFTIKKLVVDIPAYTQASKYNGKLQTAEIPESGLYEVVENKGGIDAGEYKVVLKLKDPSIYAWNDGDQDGDGTITLPYLITKDDNEWIKDLSIDNWTYGKTAKKPVAEAKYGDVVYTYYSSSKKQLSAAPTMPGTYYVKATVTGTEGFSKLASGYVQFKIYKPALVLKATPRTKTTENLKWTKLTKIDGYMVYYAKCGRDMKYYKTYSKSRTSMVKRDLKKGTAYKYRIKAYKVVNGKKVIVASAYVSHAIAGGYSKKHTDAKSVSVPDKYVNLSVGESYKIKVKVTKLKKSRNLLDYDHDMYVRFSSSDSSIAYVAADGTIKGKQAGTCRINATALNGMTAVVYVTVVK</sequence>
<feature type="domain" description="BIG2" evidence="1">
    <location>
        <begin position="1705"/>
        <end position="1782"/>
    </location>
</feature>
<dbReference type="InterPro" id="IPR003961">
    <property type="entry name" value="FN3_dom"/>
</dbReference>
<evidence type="ECO:0000313" key="3">
    <source>
        <dbReference type="Proteomes" id="UP000474676"/>
    </source>
</evidence>
<protein>
    <recommendedName>
        <fullName evidence="1">BIG2 domain-containing protein</fullName>
    </recommendedName>
</protein>
<dbReference type="InterPro" id="IPR003343">
    <property type="entry name" value="Big_2"/>
</dbReference>
<accession>A0A6L5Y719</accession>
<dbReference type="CDD" id="cd00063">
    <property type="entry name" value="FN3"/>
    <property type="match status" value="1"/>
</dbReference>
<comment type="caution">
    <text evidence="2">The sequence shown here is derived from an EMBL/GenBank/DDBJ whole genome shotgun (WGS) entry which is preliminary data.</text>
</comment>